<dbReference type="OrthoDB" id="6374680at2"/>
<dbReference type="Pfam" id="PF18040">
    <property type="entry name" value="BPA_C"/>
    <property type="match status" value="1"/>
</dbReference>
<gene>
    <name evidence="4" type="ORF">DS2_14849</name>
</gene>
<dbReference type="InterPro" id="IPR008979">
    <property type="entry name" value="Galactose-bd-like_sf"/>
</dbReference>
<evidence type="ECO:0000256" key="2">
    <source>
        <dbReference type="SAM" id="SignalP"/>
    </source>
</evidence>
<dbReference type="InterPro" id="IPR017853">
    <property type="entry name" value="GH"/>
</dbReference>
<keyword evidence="2" id="KW-0732">Signal</keyword>
<evidence type="ECO:0000256" key="1">
    <source>
        <dbReference type="ARBA" id="ARBA00022801"/>
    </source>
</evidence>
<dbReference type="SUPFAM" id="SSF49785">
    <property type="entry name" value="Galactose-binding domain-like"/>
    <property type="match status" value="1"/>
</dbReference>
<dbReference type="InterPro" id="IPR008964">
    <property type="entry name" value="Invasin/intimin_cell_adhesion"/>
</dbReference>
<dbReference type="STRING" id="1328313.DS2_14849"/>
<dbReference type="Gene3D" id="2.60.40.1180">
    <property type="entry name" value="Golgi alpha-mannosidase II"/>
    <property type="match status" value="1"/>
</dbReference>
<dbReference type="RefSeq" id="WP_152537621.1">
    <property type="nucleotide sequence ID" value="NZ_ARZY01000032.1"/>
</dbReference>
<comment type="caution">
    <text evidence="4">The sequence shown here is derived from an EMBL/GenBank/DDBJ whole genome shotgun (WGS) entry which is preliminary data.</text>
</comment>
<dbReference type="Pfam" id="PF02018">
    <property type="entry name" value="CBM_4_9"/>
    <property type="match status" value="1"/>
</dbReference>
<name>W7QJ64_9ALTE</name>
<dbReference type="CDD" id="cd21510">
    <property type="entry name" value="agarase_cat"/>
    <property type="match status" value="1"/>
</dbReference>
<dbReference type="InterPro" id="IPR003343">
    <property type="entry name" value="Big_2"/>
</dbReference>
<dbReference type="Gene3D" id="2.60.120.260">
    <property type="entry name" value="Galactose-binding domain-like"/>
    <property type="match status" value="2"/>
</dbReference>
<evidence type="ECO:0000313" key="4">
    <source>
        <dbReference type="EMBL" id="EWH08972.1"/>
    </source>
</evidence>
<dbReference type="eggNOG" id="COG5492">
    <property type="taxonomic scope" value="Bacteria"/>
</dbReference>
<dbReference type="Pfam" id="PF02368">
    <property type="entry name" value="Big_2"/>
    <property type="match status" value="1"/>
</dbReference>
<dbReference type="Pfam" id="PF18206">
    <property type="entry name" value="Porphyrn_cat_1"/>
    <property type="match status" value="1"/>
</dbReference>
<evidence type="ECO:0000313" key="5">
    <source>
        <dbReference type="Proteomes" id="UP000019276"/>
    </source>
</evidence>
<dbReference type="InterPro" id="IPR013780">
    <property type="entry name" value="Glyco_hydro_b"/>
</dbReference>
<dbReference type="Gene3D" id="3.20.20.80">
    <property type="entry name" value="Glycosidases"/>
    <property type="match status" value="1"/>
</dbReference>
<accession>W7QJ64</accession>
<dbReference type="InterPro" id="IPR003305">
    <property type="entry name" value="CenC_carb-bd"/>
</dbReference>
<reference evidence="4 5" key="1">
    <citation type="journal article" date="2014" name="Genome Announc.">
        <title>Draft Genome Sequence of the Agar-Degrading Bacterium Catenovulum sp. Strain DS-2, Isolated from Intestines of Haliotis diversicolor.</title>
        <authorList>
            <person name="Shan D."/>
            <person name="Li X."/>
            <person name="Gu Z."/>
            <person name="Wei G."/>
            <person name="Gao Z."/>
            <person name="Shao Z."/>
        </authorList>
    </citation>
    <scope>NUCLEOTIDE SEQUENCE [LARGE SCALE GENOMIC DNA]</scope>
    <source>
        <strain evidence="4 5">DS-2</strain>
    </source>
</reference>
<dbReference type="GO" id="GO:0016798">
    <property type="term" value="F:hydrolase activity, acting on glycosyl bonds"/>
    <property type="evidence" value="ECO:0007669"/>
    <property type="project" value="InterPro"/>
</dbReference>
<dbReference type="AlphaFoldDB" id="W7QJ64"/>
<sequence>MKFVAGVFKQKLLSLAISASFIGFSQYALASTDVKINLTKQKFIGDVSELDRQKFFNLHASPTASEFSEQDILFFKNELNAGFGRAFWGPLSTAKTSDYPTTEQAIANGATSITNAKNNPLAHHHDQRIIMTEHPYNVIVDGNDPVAGARWAADYFQHYYTDETRPLFYEPMNEPFVHSKDFVGTWDEAPNAEMRRHMATWFAEIGKAFDQRGLETQVVGYSAAWPSLELWDFAHWNSRQKMFMDVAGEYMDAFSFHLYDGVNVTGQSNERSGSNAEAIIDLIETYSYIKWGEVKPHAITEYGGIIDGYGVEYSAEKSSQELRSYNHLLFSFLEKEDRLLTSIPFITGIAKWYYQANNFHPYSATVLRPDPAKIVNGKVLDYLPTEKAKFFHLWADVKGHRIDVAEQDPDLAVQAFVYGNKLFVALNNYDNANKAVNLDFVEYAQTPSQVRIKRLNVPFAEAAQYSDETSSDIFTAIELAAHETVVLEYSYQTDIMHTAQVHQASYYANEYMQEIVANQPLTFNFSQVDVQQDNLSFADALADHVTFDKEMPVKKSLSRSQKFMIKRFERLFNIVKRRYAGNYQNSFLFKVLVKFFNEKAYLNQALQNYYAVNGYNDATGQATLRMSIGRKHDKSKQPVVKVNGHLVDVPNNWKGYDQAARDDFFGTIEIPVAAKYLKVHNQVDVTFSDSEGHVSSIVLVNQTEEVFEHVPATDVSIEALANSSINKDKPVRLHANVLPANASYKNVLWSSSDPSIATVNEHGVVTPINPGFVAITATTANGVASSSLDLQVLDRETLRNTVAITDSLQDLAVNDSYSFNVQYSTDTDRDIAVEISTASGQWIATAKTTVAAGEGVATVVVNLPDELEAGATYQVLASLRAVGGNWQTGVDGHRITDMTIEQPEVIVDENNLLGEFNPQFETGSMFPWEHAWDAVGNAYTDANAAKDGDYGLVVDTTAGKVGVTIAPSLFADGHFVAGKEYKLSFDLKRIQGSGWGGGFSQYINTADGWKATPQAWFGLTNQNAWTSIEQTVVIPEWQETATTIQLNFQTLGQVWHVDNIKIEDITPDPNVLSTVNANFESGEIAPWVPYWENNATTVLTVSNAAAKDGQFGLNIQADGNKNTGVTLAPDVFPQDLGLNQGKQYKISFEGRSNTGGKAQGWIRAVAQGGWSSRIETWFELGTEWTHVEIIRSDVDWTVLANPARLDLYLLNNAGLGIDVDIDNVHIEEIE</sequence>
<feature type="signal peptide" evidence="2">
    <location>
        <begin position="1"/>
        <end position="30"/>
    </location>
</feature>
<feature type="chain" id="PRO_5004898048" evidence="2">
    <location>
        <begin position="31"/>
        <end position="1230"/>
    </location>
</feature>
<dbReference type="PATRIC" id="fig|1328313.3.peg.3025"/>
<dbReference type="EMBL" id="ARZY01000032">
    <property type="protein sequence ID" value="EWH08972.1"/>
    <property type="molecule type" value="Genomic_DNA"/>
</dbReference>
<dbReference type="SUPFAM" id="SSF51445">
    <property type="entry name" value="(Trans)glycosidases"/>
    <property type="match status" value="1"/>
</dbReference>
<dbReference type="SUPFAM" id="SSF49373">
    <property type="entry name" value="Invasin/intimin cell-adhesion fragments"/>
    <property type="match status" value="1"/>
</dbReference>
<keyword evidence="5" id="KW-1185">Reference proteome</keyword>
<dbReference type="InterPro" id="IPR040527">
    <property type="entry name" value="Beta-sand_Porphyrn"/>
</dbReference>
<dbReference type="InterPro" id="IPR041224">
    <property type="entry name" value="BPA_C"/>
</dbReference>
<feature type="domain" description="BIG2" evidence="3">
    <location>
        <begin position="711"/>
        <end position="789"/>
    </location>
</feature>
<organism evidence="4 5">
    <name type="scientific">Catenovulum agarivorans DS-2</name>
    <dbReference type="NCBI Taxonomy" id="1328313"/>
    <lineage>
        <taxon>Bacteria</taxon>
        <taxon>Pseudomonadati</taxon>
        <taxon>Pseudomonadota</taxon>
        <taxon>Gammaproteobacteria</taxon>
        <taxon>Alteromonadales</taxon>
        <taxon>Alteromonadaceae</taxon>
        <taxon>Catenovulum</taxon>
    </lineage>
</organism>
<keyword evidence="1" id="KW-0378">Hydrolase</keyword>
<dbReference type="Proteomes" id="UP000019276">
    <property type="component" value="Unassembled WGS sequence"/>
</dbReference>
<proteinExistence type="predicted"/>
<evidence type="ECO:0000259" key="3">
    <source>
        <dbReference type="SMART" id="SM00635"/>
    </source>
</evidence>
<dbReference type="Gene3D" id="2.60.40.1080">
    <property type="match status" value="1"/>
</dbReference>
<dbReference type="SMART" id="SM00635">
    <property type="entry name" value="BID_2"/>
    <property type="match status" value="1"/>
</dbReference>
<dbReference type="Gene3D" id="2.60.120.1200">
    <property type="match status" value="1"/>
</dbReference>
<protein>
    <submittedName>
        <fullName evidence="4">Beta-agarase</fullName>
    </submittedName>
</protein>
<dbReference type="SMR" id="W7QJ64"/>